<reference evidence="1 2" key="1">
    <citation type="submission" date="2014-04" db="EMBL/GenBank/DDBJ databases">
        <authorList>
            <consortium name="DOE Joint Genome Institute"/>
            <person name="Kuo A."/>
            <person name="Tarkka M."/>
            <person name="Buscot F."/>
            <person name="Kohler A."/>
            <person name="Nagy L.G."/>
            <person name="Floudas D."/>
            <person name="Copeland A."/>
            <person name="Barry K.W."/>
            <person name="Cichocki N."/>
            <person name="Veneault-Fourrey C."/>
            <person name="LaButti K."/>
            <person name="Lindquist E.A."/>
            <person name="Lipzen A."/>
            <person name="Lundell T."/>
            <person name="Morin E."/>
            <person name="Murat C."/>
            <person name="Sun H."/>
            <person name="Tunlid A."/>
            <person name="Henrissat B."/>
            <person name="Grigoriev I.V."/>
            <person name="Hibbett D.S."/>
            <person name="Martin F."/>
            <person name="Nordberg H.P."/>
            <person name="Cantor M.N."/>
            <person name="Hua S.X."/>
        </authorList>
    </citation>
    <scope>NUCLEOTIDE SEQUENCE [LARGE SCALE GENOMIC DNA]</scope>
    <source>
        <strain evidence="1 2">F 1598</strain>
    </source>
</reference>
<dbReference type="HOGENOM" id="CLU_1468732_0_0_1"/>
<dbReference type="AlphaFoldDB" id="A0A0C3FUD8"/>
<dbReference type="EMBL" id="KN832978">
    <property type="protein sequence ID" value="KIM88005.1"/>
    <property type="molecule type" value="Genomic_DNA"/>
</dbReference>
<evidence type="ECO:0000313" key="1">
    <source>
        <dbReference type="EMBL" id="KIM88005.1"/>
    </source>
</evidence>
<reference evidence="2" key="2">
    <citation type="submission" date="2015-01" db="EMBL/GenBank/DDBJ databases">
        <title>Evolutionary Origins and Diversification of the Mycorrhizal Mutualists.</title>
        <authorList>
            <consortium name="DOE Joint Genome Institute"/>
            <consortium name="Mycorrhizal Genomics Consortium"/>
            <person name="Kohler A."/>
            <person name="Kuo A."/>
            <person name="Nagy L.G."/>
            <person name="Floudas D."/>
            <person name="Copeland A."/>
            <person name="Barry K.W."/>
            <person name="Cichocki N."/>
            <person name="Veneault-Fourrey C."/>
            <person name="LaButti K."/>
            <person name="Lindquist E.A."/>
            <person name="Lipzen A."/>
            <person name="Lundell T."/>
            <person name="Morin E."/>
            <person name="Murat C."/>
            <person name="Riley R."/>
            <person name="Ohm R."/>
            <person name="Sun H."/>
            <person name="Tunlid A."/>
            <person name="Henrissat B."/>
            <person name="Grigoriev I.V."/>
            <person name="Hibbett D.S."/>
            <person name="Martin F."/>
        </authorList>
    </citation>
    <scope>NUCLEOTIDE SEQUENCE [LARGE SCALE GENOMIC DNA]</scope>
    <source>
        <strain evidence="2">F 1598</strain>
    </source>
</reference>
<dbReference type="InParanoid" id="A0A0C3FUD8"/>
<accession>A0A0C3FUD8</accession>
<name>A0A0C3FUD8_PILCF</name>
<gene>
    <name evidence="1" type="ORF">PILCRDRAFT_268292</name>
</gene>
<evidence type="ECO:0000313" key="2">
    <source>
        <dbReference type="Proteomes" id="UP000054166"/>
    </source>
</evidence>
<evidence type="ECO:0008006" key="3">
    <source>
        <dbReference type="Google" id="ProtNLM"/>
    </source>
</evidence>
<keyword evidence="2" id="KW-1185">Reference proteome</keyword>
<organism evidence="1 2">
    <name type="scientific">Piloderma croceum (strain F 1598)</name>
    <dbReference type="NCBI Taxonomy" id="765440"/>
    <lineage>
        <taxon>Eukaryota</taxon>
        <taxon>Fungi</taxon>
        <taxon>Dikarya</taxon>
        <taxon>Basidiomycota</taxon>
        <taxon>Agaricomycotina</taxon>
        <taxon>Agaricomycetes</taxon>
        <taxon>Agaricomycetidae</taxon>
        <taxon>Atheliales</taxon>
        <taxon>Atheliaceae</taxon>
        <taxon>Piloderma</taxon>
    </lineage>
</organism>
<protein>
    <recommendedName>
        <fullName evidence="3">F-box domain-containing protein</fullName>
    </recommendedName>
</protein>
<proteinExistence type="predicted"/>
<dbReference type="Proteomes" id="UP000054166">
    <property type="component" value="Unassembled WGS sequence"/>
</dbReference>
<sequence length="184" mass="20540">MKHLSFELRSSDILRTRELSADVLSAINSSLNWGHCHRSLFPGLKRSTCDVFLVSLQEIYMFLSPRLTSLYLTIPDSTVGLKNFLTAVQTTCPFLKVTSINGDRNSEVGTAVSGLVCGLSCLEVVWYSNIALNGKALVVLASLPRLWKLHVSLPGGPMLRTFRDDCHIFYTAGFLCQSRHHPRR</sequence>